<dbReference type="InterPro" id="IPR046450">
    <property type="entry name" value="PA_dom_sf"/>
</dbReference>
<dbReference type="PANTHER" id="PTHR10404">
    <property type="entry name" value="N-ACETYLATED-ALPHA-LINKED ACIDIC DIPEPTIDASE"/>
    <property type="match status" value="1"/>
</dbReference>
<dbReference type="AlphaFoldDB" id="A0A2A2JT85"/>
<feature type="domain" description="Peptidase M28" evidence="3">
    <location>
        <begin position="108"/>
        <end position="233"/>
    </location>
</feature>
<accession>A0A2A2JT85</accession>
<dbReference type="InterPro" id="IPR039373">
    <property type="entry name" value="Peptidase_M28B"/>
</dbReference>
<dbReference type="SUPFAM" id="SSF52025">
    <property type="entry name" value="PA domain"/>
    <property type="match status" value="1"/>
</dbReference>
<dbReference type="Pfam" id="PF04389">
    <property type="entry name" value="Peptidase_M28"/>
    <property type="match status" value="1"/>
</dbReference>
<evidence type="ECO:0000259" key="2">
    <source>
        <dbReference type="Pfam" id="PF04253"/>
    </source>
</evidence>
<dbReference type="InterPro" id="IPR007365">
    <property type="entry name" value="TFR-like_dimer_dom"/>
</dbReference>
<dbReference type="OrthoDB" id="5841748at2759"/>
<organism evidence="4 5">
    <name type="scientific">Diploscapter pachys</name>
    <dbReference type="NCBI Taxonomy" id="2018661"/>
    <lineage>
        <taxon>Eukaryota</taxon>
        <taxon>Metazoa</taxon>
        <taxon>Ecdysozoa</taxon>
        <taxon>Nematoda</taxon>
        <taxon>Chromadorea</taxon>
        <taxon>Rhabditida</taxon>
        <taxon>Rhabditina</taxon>
        <taxon>Rhabditomorpha</taxon>
        <taxon>Rhabditoidea</taxon>
        <taxon>Rhabditidae</taxon>
        <taxon>Diploscapter</taxon>
    </lineage>
</organism>
<evidence type="ECO:0000313" key="5">
    <source>
        <dbReference type="Proteomes" id="UP000218231"/>
    </source>
</evidence>
<proteinExistence type="inferred from homology"/>
<dbReference type="STRING" id="2018661.A0A2A2JT85"/>
<dbReference type="Pfam" id="PF04253">
    <property type="entry name" value="TFR_dimer"/>
    <property type="match status" value="1"/>
</dbReference>
<dbReference type="FunFam" id="3.40.630.10:FF:000101">
    <property type="entry name" value="N-acetylated alpha-linked acidic dipeptidase like 1"/>
    <property type="match status" value="1"/>
</dbReference>
<dbReference type="Proteomes" id="UP000218231">
    <property type="component" value="Unassembled WGS sequence"/>
</dbReference>
<keyword evidence="5" id="KW-1185">Reference proteome</keyword>
<dbReference type="PANTHER" id="PTHR10404:SF77">
    <property type="entry name" value="GLUTAMATE CARBOXYPEPTIDASE 2 HOMOLOG"/>
    <property type="match status" value="1"/>
</dbReference>
<reference evidence="4 5" key="1">
    <citation type="journal article" date="2017" name="Curr. Biol.">
        <title>Genome architecture and evolution of a unichromosomal asexual nematode.</title>
        <authorList>
            <person name="Fradin H."/>
            <person name="Zegar C."/>
            <person name="Gutwein M."/>
            <person name="Lucas J."/>
            <person name="Kovtun M."/>
            <person name="Corcoran D."/>
            <person name="Baugh L.R."/>
            <person name="Kiontke K."/>
            <person name="Gunsalus K."/>
            <person name="Fitch D.H."/>
            <person name="Piano F."/>
        </authorList>
    </citation>
    <scope>NUCLEOTIDE SEQUENCE [LARGE SCALE GENOMIC DNA]</scope>
    <source>
        <strain evidence="4">PF1309</strain>
    </source>
</reference>
<gene>
    <name evidence="4" type="ORF">WR25_26268</name>
</gene>
<dbReference type="EMBL" id="LIAE01010240">
    <property type="protein sequence ID" value="PAV64782.1"/>
    <property type="molecule type" value="Genomic_DNA"/>
</dbReference>
<comment type="similarity">
    <text evidence="1">Belongs to the peptidase M28 family. M28B subfamily.</text>
</comment>
<sequence>MPNDGVQRGSIMKIVGDPLTPLYPAKPTIYKTRDIEKAKKDDIIPSIPALPISYTTAYKILSRMTGRPVPKNWQGYINVTYKTGPGFSNDEKITIDVHSSLELKTIRNVIGYIRGRDEPDRYILVGNHFDAWVYGSVDPNSGTAVLAEVARAMVQTMNETGWKPARSIVFNSWDAEEFSLIGSTEFVEEFDEILRQRAVVYINMDCLYMNHTIGVRTTPELYQIITETTKTIPNFSEKERRAGRMSLYDTFIKLIVGQEVRRIDRFASGIPVIDFSSANRSQSSNSYPLYHTLYETPFTNEHLLDVDNFAVHRGIGQLWGELARRFADDVILPFNHTMFAEAIIRLYLKDVEKAINSEIRLKRNDMGTAVKDQLKYLKLKAHEFYNTTLTFDTNKQFAYYAFAQNPFDSRSISGINDRHMGISRCFINPRGIPNAPESRHVLFSISAENSYAGKVMTGVFDAIDEYKRTKTSEEKQKAASDIAEQLSVVQYSINCAIRTLKDVI</sequence>
<dbReference type="GO" id="GO:0004180">
    <property type="term" value="F:carboxypeptidase activity"/>
    <property type="evidence" value="ECO:0007669"/>
    <property type="project" value="TreeGrafter"/>
</dbReference>
<evidence type="ECO:0008006" key="6">
    <source>
        <dbReference type="Google" id="ProtNLM"/>
    </source>
</evidence>
<comment type="caution">
    <text evidence="4">The sequence shown here is derived from an EMBL/GenBank/DDBJ whole genome shotgun (WGS) entry which is preliminary data.</text>
</comment>
<evidence type="ECO:0000313" key="4">
    <source>
        <dbReference type="EMBL" id="PAV64782.1"/>
    </source>
</evidence>
<dbReference type="InterPro" id="IPR007484">
    <property type="entry name" value="Peptidase_M28"/>
</dbReference>
<dbReference type="InterPro" id="IPR036757">
    <property type="entry name" value="TFR-like_dimer_dom_sf"/>
</dbReference>
<dbReference type="Gene3D" id="1.20.930.40">
    <property type="entry name" value="Transferrin receptor-like, dimerisation domain"/>
    <property type="match status" value="1"/>
</dbReference>
<dbReference type="Gene3D" id="3.40.630.10">
    <property type="entry name" value="Zn peptidases"/>
    <property type="match status" value="1"/>
</dbReference>
<evidence type="ECO:0000259" key="3">
    <source>
        <dbReference type="Pfam" id="PF04389"/>
    </source>
</evidence>
<dbReference type="SUPFAM" id="SSF53187">
    <property type="entry name" value="Zn-dependent exopeptidases"/>
    <property type="match status" value="1"/>
</dbReference>
<feature type="domain" description="Transferrin receptor-like dimerisation" evidence="2">
    <location>
        <begin position="374"/>
        <end position="501"/>
    </location>
</feature>
<evidence type="ECO:0000256" key="1">
    <source>
        <dbReference type="ARBA" id="ARBA00005634"/>
    </source>
</evidence>
<name>A0A2A2JT85_9BILA</name>
<dbReference type="SUPFAM" id="SSF47672">
    <property type="entry name" value="Transferrin receptor-like dimerisation domain"/>
    <property type="match status" value="1"/>
</dbReference>
<protein>
    <recommendedName>
        <fullName evidence="6">Peptidase M28 domain-containing protein</fullName>
    </recommendedName>
</protein>